<accession>A0AAV7NJJ1</accession>
<evidence type="ECO:0000313" key="1">
    <source>
        <dbReference type="EMBL" id="KAJ1116131.1"/>
    </source>
</evidence>
<sequence length="76" mass="8929">MLDRSCPMTSHSAQADILMPRKVSLTSAHALSTPRLESRLRFRREALRLLQEQQYYEEQQELEEGDIPYLIKVLKI</sequence>
<protein>
    <submittedName>
        <fullName evidence="1">Uncharacterized protein</fullName>
    </submittedName>
</protein>
<dbReference type="EMBL" id="JANPWB010000012">
    <property type="protein sequence ID" value="KAJ1116131.1"/>
    <property type="molecule type" value="Genomic_DNA"/>
</dbReference>
<name>A0AAV7NJJ1_PLEWA</name>
<reference evidence="1" key="1">
    <citation type="journal article" date="2022" name="bioRxiv">
        <title>Sequencing and chromosome-scale assembly of the giantPleurodeles waltlgenome.</title>
        <authorList>
            <person name="Brown T."/>
            <person name="Elewa A."/>
            <person name="Iarovenko S."/>
            <person name="Subramanian E."/>
            <person name="Araus A.J."/>
            <person name="Petzold A."/>
            <person name="Susuki M."/>
            <person name="Suzuki K.-i.T."/>
            <person name="Hayashi T."/>
            <person name="Toyoda A."/>
            <person name="Oliveira C."/>
            <person name="Osipova E."/>
            <person name="Leigh N.D."/>
            <person name="Simon A."/>
            <person name="Yun M.H."/>
        </authorList>
    </citation>
    <scope>NUCLEOTIDE SEQUENCE</scope>
    <source>
        <strain evidence="1">20211129_DDA</strain>
        <tissue evidence="1">Liver</tissue>
    </source>
</reference>
<keyword evidence="2" id="KW-1185">Reference proteome</keyword>
<dbReference type="AlphaFoldDB" id="A0AAV7NJJ1"/>
<gene>
    <name evidence="1" type="ORF">NDU88_004350</name>
</gene>
<dbReference type="Proteomes" id="UP001066276">
    <property type="component" value="Chromosome 8"/>
</dbReference>
<comment type="caution">
    <text evidence="1">The sequence shown here is derived from an EMBL/GenBank/DDBJ whole genome shotgun (WGS) entry which is preliminary data.</text>
</comment>
<proteinExistence type="predicted"/>
<organism evidence="1 2">
    <name type="scientific">Pleurodeles waltl</name>
    <name type="common">Iberian ribbed newt</name>
    <dbReference type="NCBI Taxonomy" id="8319"/>
    <lineage>
        <taxon>Eukaryota</taxon>
        <taxon>Metazoa</taxon>
        <taxon>Chordata</taxon>
        <taxon>Craniata</taxon>
        <taxon>Vertebrata</taxon>
        <taxon>Euteleostomi</taxon>
        <taxon>Amphibia</taxon>
        <taxon>Batrachia</taxon>
        <taxon>Caudata</taxon>
        <taxon>Salamandroidea</taxon>
        <taxon>Salamandridae</taxon>
        <taxon>Pleurodelinae</taxon>
        <taxon>Pleurodeles</taxon>
    </lineage>
</organism>
<evidence type="ECO:0000313" key="2">
    <source>
        <dbReference type="Proteomes" id="UP001066276"/>
    </source>
</evidence>